<feature type="repeat" description="WD" evidence="3">
    <location>
        <begin position="420"/>
        <end position="463"/>
    </location>
</feature>
<dbReference type="InterPro" id="IPR019775">
    <property type="entry name" value="WD40_repeat_CS"/>
</dbReference>
<dbReference type="InterPro" id="IPR057855">
    <property type="entry name" value="Beta-prop_WDR19_1st"/>
</dbReference>
<keyword evidence="2" id="KW-0677">Repeat</keyword>
<evidence type="ECO:0000313" key="7">
    <source>
        <dbReference type="Proteomes" id="UP001165060"/>
    </source>
</evidence>
<name>A0ABQ6MFK1_9STRA</name>
<proteinExistence type="predicted"/>
<dbReference type="PANTHER" id="PTHR19879">
    <property type="entry name" value="TRANSCRIPTION INITIATION FACTOR TFIID"/>
    <property type="match status" value="1"/>
</dbReference>
<dbReference type="EMBL" id="BRYB01000217">
    <property type="protein sequence ID" value="GMI25443.1"/>
    <property type="molecule type" value="Genomic_DNA"/>
</dbReference>
<dbReference type="Proteomes" id="UP001165060">
    <property type="component" value="Unassembled WGS sequence"/>
</dbReference>
<evidence type="ECO:0000256" key="2">
    <source>
        <dbReference type="ARBA" id="ARBA00022737"/>
    </source>
</evidence>
<organism evidence="6 7">
    <name type="scientific">Tetraparma gracilis</name>
    <dbReference type="NCBI Taxonomy" id="2962635"/>
    <lineage>
        <taxon>Eukaryota</taxon>
        <taxon>Sar</taxon>
        <taxon>Stramenopiles</taxon>
        <taxon>Ochrophyta</taxon>
        <taxon>Bolidophyceae</taxon>
        <taxon>Parmales</taxon>
        <taxon>Triparmaceae</taxon>
        <taxon>Tetraparma</taxon>
    </lineage>
</organism>
<feature type="region of interest" description="Disordered" evidence="4">
    <location>
        <begin position="1"/>
        <end position="26"/>
    </location>
</feature>
<dbReference type="PRINTS" id="PR00320">
    <property type="entry name" value="GPROTEINBRPT"/>
</dbReference>
<dbReference type="CDD" id="cd00200">
    <property type="entry name" value="WD40"/>
    <property type="match status" value="1"/>
</dbReference>
<feature type="compositionally biased region" description="Low complexity" evidence="4">
    <location>
        <begin position="65"/>
        <end position="79"/>
    </location>
</feature>
<feature type="repeat" description="WD" evidence="3">
    <location>
        <begin position="380"/>
        <end position="408"/>
    </location>
</feature>
<evidence type="ECO:0000256" key="1">
    <source>
        <dbReference type="ARBA" id="ARBA00022574"/>
    </source>
</evidence>
<feature type="repeat" description="WD" evidence="3">
    <location>
        <begin position="517"/>
        <end position="550"/>
    </location>
</feature>
<dbReference type="Gene3D" id="2.130.10.10">
    <property type="entry name" value="YVTN repeat-like/Quinoprotein amine dehydrogenase"/>
    <property type="match status" value="2"/>
</dbReference>
<dbReference type="PROSITE" id="PS50082">
    <property type="entry name" value="WD_REPEATS_2"/>
    <property type="match status" value="5"/>
</dbReference>
<evidence type="ECO:0000256" key="4">
    <source>
        <dbReference type="SAM" id="MobiDB-lite"/>
    </source>
</evidence>
<feature type="compositionally biased region" description="Polar residues" evidence="4">
    <location>
        <begin position="45"/>
        <end position="57"/>
    </location>
</feature>
<feature type="region of interest" description="Disordered" evidence="4">
    <location>
        <begin position="704"/>
        <end position="773"/>
    </location>
</feature>
<keyword evidence="7" id="KW-1185">Reference proteome</keyword>
<feature type="compositionally biased region" description="Basic and acidic residues" evidence="4">
    <location>
        <begin position="749"/>
        <end position="773"/>
    </location>
</feature>
<feature type="repeat" description="WD" evidence="3">
    <location>
        <begin position="338"/>
        <end position="379"/>
    </location>
</feature>
<dbReference type="SMART" id="SM00320">
    <property type="entry name" value="WD40"/>
    <property type="match status" value="7"/>
</dbReference>
<evidence type="ECO:0000259" key="5">
    <source>
        <dbReference type="Pfam" id="PF23389"/>
    </source>
</evidence>
<dbReference type="PROSITE" id="PS00678">
    <property type="entry name" value="WD_REPEATS_1"/>
    <property type="match status" value="4"/>
</dbReference>
<dbReference type="SUPFAM" id="SSF50998">
    <property type="entry name" value="Quinoprotein alcohol dehydrogenase-like"/>
    <property type="match status" value="1"/>
</dbReference>
<dbReference type="InterPro" id="IPR020472">
    <property type="entry name" value="WD40_PAC1"/>
</dbReference>
<dbReference type="InterPro" id="IPR011047">
    <property type="entry name" value="Quinoprotein_ADH-like_sf"/>
</dbReference>
<dbReference type="InterPro" id="IPR015943">
    <property type="entry name" value="WD40/YVTN_repeat-like_dom_sf"/>
</dbReference>
<keyword evidence="1 3" id="KW-0853">WD repeat</keyword>
<sequence>MRAEAVDDYLSDSKEDSGKSISFTEEDVVEDDIEQFDTFLAAKGRTQSTDVPNSLTHVPSAGQFSALSSSDAGSSLPGPHSKSLNAPLPTMAPRNNDLGVGNGDDEYDNDLAEFQEEEAYGDEDFASASTGEKDESVFVRIGQMVLSKNQARLYGLSKTKNSSWFVKSTVASTVPPKKLTNKKMDHIAQPAQKWTARAKGGFAKESERENCTFVVKKSKAAIVAMRAQGCGYDFLENVDKEGENFIRRMDAFENSRRKTFDKKQEEQMYNATLGKKQCPNCGNQQSYDEWVDKRMKCCADRCQGEGWEYGIANAFSMEKWERRMEKVSSNKTATAETGDSHTAPILGVKYNSLGSLLATCSEDNTVRIWDLKTREQLRRFNGHTAPVSDLGFNPDGRTIASCGSDGLLVWDVQTGATSLRGEHTAPLTAVAFGESREGTIVLAGSSDGNILVWDVKEGKVVGKLEGHKDKVVALDVSPNKRLLASVSADGSLRVWDIKAKMCMHELGSAGDEHHWFTSVGFNRDSETIITGSADNTVRVWDVSSSPAYEVFHLTTGKKQATSVSLTGLDGKMMCVGSGDGYVRVFDLASRDLKHELKHKAPVSAIAISPDSQSIAAVGGRMVKTWDLTTGKKVDKGSEQNAAAEAGFESFLGRMDKDLEAKSKKLKELEDSNNKNVQGECTFQPKLNLNPKLLRNRDPSQLFAAKQVVEVEPPKPKKKYVAPKKKPKKKKEEGEGGGASKENKTQPAEAAEKAKPDPKEEDTKMRQKFENLLL</sequence>
<accession>A0ABQ6MFK1</accession>
<feature type="domain" description="WDR19 first beta-propeller" evidence="5">
    <location>
        <begin position="353"/>
        <end position="637"/>
    </location>
</feature>
<feature type="region of interest" description="Disordered" evidence="4">
    <location>
        <begin position="44"/>
        <end position="106"/>
    </location>
</feature>
<protein>
    <recommendedName>
        <fullName evidence="5">WDR19 first beta-propeller domain-containing protein</fullName>
    </recommendedName>
</protein>
<gene>
    <name evidence="6" type="ORF">TeGR_g9853</name>
</gene>
<feature type="repeat" description="WD" evidence="3">
    <location>
        <begin position="464"/>
        <end position="505"/>
    </location>
</feature>
<dbReference type="PANTHER" id="PTHR19879:SF9">
    <property type="entry name" value="TRANSCRIPTION INITIATION FACTOR TFIID SUBUNIT 5"/>
    <property type="match status" value="1"/>
</dbReference>
<feature type="compositionally biased region" description="Basic and acidic residues" evidence="4">
    <location>
        <begin position="1"/>
        <end position="18"/>
    </location>
</feature>
<dbReference type="Pfam" id="PF23389">
    <property type="entry name" value="Beta-prop_WDR19_1st"/>
    <property type="match status" value="1"/>
</dbReference>
<dbReference type="PROSITE" id="PS50294">
    <property type="entry name" value="WD_REPEATS_REGION"/>
    <property type="match status" value="4"/>
</dbReference>
<comment type="caution">
    <text evidence="6">The sequence shown here is derived from an EMBL/GenBank/DDBJ whole genome shotgun (WGS) entry which is preliminary data.</text>
</comment>
<feature type="compositionally biased region" description="Basic residues" evidence="4">
    <location>
        <begin position="715"/>
        <end position="728"/>
    </location>
</feature>
<reference evidence="6 7" key="1">
    <citation type="journal article" date="2023" name="Commun. Biol.">
        <title>Genome analysis of Parmales, the sister group of diatoms, reveals the evolutionary specialization of diatoms from phago-mixotrophs to photoautotrophs.</title>
        <authorList>
            <person name="Ban H."/>
            <person name="Sato S."/>
            <person name="Yoshikawa S."/>
            <person name="Yamada K."/>
            <person name="Nakamura Y."/>
            <person name="Ichinomiya M."/>
            <person name="Sato N."/>
            <person name="Blanc-Mathieu R."/>
            <person name="Endo H."/>
            <person name="Kuwata A."/>
            <person name="Ogata H."/>
        </authorList>
    </citation>
    <scope>NUCLEOTIDE SEQUENCE [LARGE SCALE GENOMIC DNA]</scope>
</reference>
<dbReference type="InterPro" id="IPR001680">
    <property type="entry name" value="WD40_rpt"/>
</dbReference>
<evidence type="ECO:0000313" key="6">
    <source>
        <dbReference type="EMBL" id="GMI25443.1"/>
    </source>
</evidence>
<evidence type="ECO:0000256" key="3">
    <source>
        <dbReference type="PROSITE-ProRule" id="PRU00221"/>
    </source>
</evidence>